<dbReference type="NCBIfam" id="TIGR00912">
    <property type="entry name" value="2A0309"/>
    <property type="match status" value="1"/>
</dbReference>
<dbReference type="RefSeq" id="WP_184530132.1">
    <property type="nucleotide sequence ID" value="NZ_JACHGK010000030.1"/>
</dbReference>
<evidence type="ECO:0000256" key="8">
    <source>
        <dbReference type="SAM" id="Phobius"/>
    </source>
</evidence>
<name>A0A7X0LX56_9BACI</name>
<protein>
    <submittedName>
        <fullName evidence="9">Spore germination protein (Amino acid permease)</fullName>
    </submittedName>
</protein>
<keyword evidence="10" id="KW-1185">Reference proteome</keyword>
<evidence type="ECO:0000256" key="1">
    <source>
        <dbReference type="ARBA" id="ARBA00004141"/>
    </source>
</evidence>
<organism evidence="9 10">
    <name type="scientific">Bacillus benzoevorans</name>
    <dbReference type="NCBI Taxonomy" id="1456"/>
    <lineage>
        <taxon>Bacteria</taxon>
        <taxon>Bacillati</taxon>
        <taxon>Bacillota</taxon>
        <taxon>Bacilli</taxon>
        <taxon>Bacillales</taxon>
        <taxon>Bacillaceae</taxon>
        <taxon>Bacillus</taxon>
    </lineage>
</organism>
<feature type="transmembrane region" description="Helical" evidence="8">
    <location>
        <begin position="145"/>
        <end position="165"/>
    </location>
</feature>
<keyword evidence="3" id="KW-0813">Transport</keyword>
<dbReference type="Proteomes" id="UP000531594">
    <property type="component" value="Unassembled WGS sequence"/>
</dbReference>
<proteinExistence type="inferred from homology"/>
<evidence type="ECO:0000256" key="7">
    <source>
        <dbReference type="ARBA" id="ARBA00023136"/>
    </source>
</evidence>
<keyword evidence="4" id="KW-0309">Germination</keyword>
<feature type="transmembrane region" description="Helical" evidence="8">
    <location>
        <begin position="113"/>
        <end position="133"/>
    </location>
</feature>
<evidence type="ECO:0000256" key="3">
    <source>
        <dbReference type="ARBA" id="ARBA00022448"/>
    </source>
</evidence>
<feature type="transmembrane region" description="Helical" evidence="8">
    <location>
        <begin position="337"/>
        <end position="356"/>
    </location>
</feature>
<evidence type="ECO:0000256" key="6">
    <source>
        <dbReference type="ARBA" id="ARBA00022989"/>
    </source>
</evidence>
<feature type="transmembrane region" description="Helical" evidence="8">
    <location>
        <begin position="303"/>
        <end position="325"/>
    </location>
</feature>
<evidence type="ECO:0000256" key="4">
    <source>
        <dbReference type="ARBA" id="ARBA00022544"/>
    </source>
</evidence>
<gene>
    <name evidence="9" type="ORF">HNR53_004531</name>
</gene>
<feature type="transmembrane region" description="Helical" evidence="8">
    <location>
        <begin position="81"/>
        <end position="101"/>
    </location>
</feature>
<feature type="transmembrane region" description="Helical" evidence="8">
    <location>
        <begin position="221"/>
        <end position="249"/>
    </location>
</feature>
<reference evidence="9 10" key="1">
    <citation type="submission" date="2020-08" db="EMBL/GenBank/DDBJ databases">
        <title>Genomic Encyclopedia of Type Strains, Phase IV (KMG-IV): sequencing the most valuable type-strain genomes for metagenomic binning, comparative biology and taxonomic classification.</title>
        <authorList>
            <person name="Goeker M."/>
        </authorList>
    </citation>
    <scope>NUCLEOTIDE SEQUENCE [LARGE SCALE GENOMIC DNA]</scope>
    <source>
        <strain evidence="9 10">DSM 5391</strain>
    </source>
</reference>
<dbReference type="Pfam" id="PF03845">
    <property type="entry name" value="Spore_permease"/>
    <property type="match status" value="1"/>
</dbReference>
<evidence type="ECO:0000313" key="10">
    <source>
        <dbReference type="Proteomes" id="UP000531594"/>
    </source>
</evidence>
<feature type="transmembrane region" description="Helical" evidence="8">
    <location>
        <begin position="192"/>
        <end position="209"/>
    </location>
</feature>
<keyword evidence="6 8" id="KW-1133">Transmembrane helix</keyword>
<keyword evidence="5 8" id="KW-0812">Transmembrane</keyword>
<dbReference type="GO" id="GO:0009847">
    <property type="term" value="P:spore germination"/>
    <property type="evidence" value="ECO:0007669"/>
    <property type="project" value="InterPro"/>
</dbReference>
<dbReference type="AlphaFoldDB" id="A0A7X0LX56"/>
<comment type="similarity">
    <text evidence="2">Belongs to the amino acid-polyamine-organocation (APC) superfamily. Spore germination protein (SGP) (TC 2.A.3.9) family.</text>
</comment>
<feature type="transmembrane region" description="Helical" evidence="8">
    <location>
        <begin position="40"/>
        <end position="60"/>
    </location>
</feature>
<dbReference type="PANTHER" id="PTHR34975:SF2">
    <property type="entry name" value="SPORE GERMINATION PROTEIN A2"/>
    <property type="match status" value="1"/>
</dbReference>
<accession>A0A7X0LX56</accession>
<evidence type="ECO:0000313" key="9">
    <source>
        <dbReference type="EMBL" id="MBB6447821.1"/>
    </source>
</evidence>
<comment type="subcellular location">
    <subcellularLocation>
        <location evidence="1">Membrane</location>
        <topology evidence="1">Multi-pass membrane protein</topology>
    </subcellularLocation>
</comment>
<dbReference type="InterPro" id="IPR004761">
    <property type="entry name" value="Spore_GerAB"/>
</dbReference>
<evidence type="ECO:0000256" key="2">
    <source>
        <dbReference type="ARBA" id="ARBA00007998"/>
    </source>
</evidence>
<comment type="caution">
    <text evidence="9">The sequence shown here is derived from an EMBL/GenBank/DDBJ whole genome shotgun (WGS) entry which is preliminary data.</text>
</comment>
<keyword evidence="7 8" id="KW-0472">Membrane</keyword>
<dbReference type="EMBL" id="JACHGK010000030">
    <property type="protein sequence ID" value="MBB6447821.1"/>
    <property type="molecule type" value="Genomic_DNA"/>
</dbReference>
<evidence type="ECO:0000256" key="5">
    <source>
        <dbReference type="ARBA" id="ARBA00022692"/>
    </source>
</evidence>
<dbReference type="PANTHER" id="PTHR34975">
    <property type="entry name" value="SPORE GERMINATION PROTEIN A2"/>
    <property type="match status" value="1"/>
</dbReference>
<dbReference type="GO" id="GO:0016020">
    <property type="term" value="C:membrane"/>
    <property type="evidence" value="ECO:0007669"/>
    <property type="project" value="UniProtKB-SubCell"/>
</dbReference>
<sequence>MKQQPGKLGIREYASIAILMVASKASEDTPAVLYSHVKNAAWIIPLLAGVIFFVPFYLLVKTFSVHQNKTLFELIQNLFGKYIGFFIGMAIFLINSVAISFDSRTYANIIRTYYFTTTPNLIIYAILMLVCAYGAKKGIQHIGSVSYIVIFYVILSFYVALLLSAQDANISAIFPIWGTGIADILKESIPRVTLYADFFILTAILPYVTSFKDFKKSTWIAYFYVIFHLSIAVLVFICLFDVTMTGMGYPFHTAIRYISFGRFLSNIEILFLPIWLMATFIRFSAFLYINAHMFGHLFKIKDFQYLIPSLAAIYLLIGMIPESALDLSVQFKGKVKYFAGPIYAALCILLWATALFKGEFKHAKKKNSM</sequence>
<feature type="transmembrane region" description="Helical" evidence="8">
    <location>
        <begin position="269"/>
        <end position="291"/>
    </location>
</feature>